<dbReference type="SUPFAM" id="SSF82784">
    <property type="entry name" value="OsmC-like"/>
    <property type="match status" value="1"/>
</dbReference>
<dbReference type="Gene3D" id="3.30.300.20">
    <property type="match status" value="1"/>
</dbReference>
<keyword evidence="2" id="KW-1185">Reference proteome</keyword>
<dbReference type="STRING" id="619304.SAMN05421760_1011072"/>
<reference evidence="2" key="1">
    <citation type="submission" date="2017-01" db="EMBL/GenBank/DDBJ databases">
        <authorList>
            <person name="Varghese N."/>
            <person name="Submissions S."/>
        </authorList>
    </citation>
    <scope>NUCLEOTIDE SEQUENCE [LARGE SCALE GENOMIC DNA]</scope>
    <source>
        <strain evidence="2">DSM 22306</strain>
    </source>
</reference>
<dbReference type="AlphaFoldDB" id="A0A1N7JFF0"/>
<evidence type="ECO:0000313" key="1">
    <source>
        <dbReference type="EMBL" id="SIS48039.1"/>
    </source>
</evidence>
<dbReference type="Proteomes" id="UP000185999">
    <property type="component" value="Unassembled WGS sequence"/>
</dbReference>
<dbReference type="Pfam" id="PF02566">
    <property type="entry name" value="OsmC"/>
    <property type="match status" value="1"/>
</dbReference>
<accession>A0A1N7JFF0</accession>
<organism evidence="1 2">
    <name type="scientific">Neptunomonas antarctica</name>
    <dbReference type="NCBI Taxonomy" id="619304"/>
    <lineage>
        <taxon>Bacteria</taxon>
        <taxon>Pseudomonadati</taxon>
        <taxon>Pseudomonadota</taxon>
        <taxon>Gammaproteobacteria</taxon>
        <taxon>Oceanospirillales</taxon>
        <taxon>Oceanospirillaceae</taxon>
        <taxon>Neptunomonas</taxon>
    </lineage>
</organism>
<dbReference type="EMBL" id="FTOE01000001">
    <property type="protein sequence ID" value="SIS48039.1"/>
    <property type="molecule type" value="Genomic_DNA"/>
</dbReference>
<dbReference type="InterPro" id="IPR003718">
    <property type="entry name" value="OsmC/Ohr_fam"/>
</dbReference>
<proteinExistence type="predicted"/>
<name>A0A1N7JFF0_9GAMM</name>
<dbReference type="PANTHER" id="PTHR34352:SF1">
    <property type="entry name" value="PROTEIN YHFA"/>
    <property type="match status" value="1"/>
</dbReference>
<dbReference type="NCBIfam" id="NF008009">
    <property type="entry name" value="PRK10738.1"/>
    <property type="match status" value="1"/>
</dbReference>
<dbReference type="Gene3D" id="2.20.25.10">
    <property type="match status" value="1"/>
</dbReference>
<gene>
    <name evidence="1" type="ORF">SAMN05421760_1011072</name>
</gene>
<dbReference type="InterPro" id="IPR015946">
    <property type="entry name" value="KH_dom-like_a/b"/>
</dbReference>
<protein>
    <submittedName>
        <fullName evidence="1">Putative redox protein</fullName>
    </submittedName>
</protein>
<sequence>MTMNAKVKWDGDVRFKGTTGSGFDITLDGELKAGPRPMELLLLGLGGCTSYDVVGILKKTRQDVVDCVAEISAERADAVPAVFTKIHVKFIVSGRGLKEKQVERAVKLSAEQYCSASLMLEKGGVEITHSFEIVEVGSVE</sequence>
<evidence type="ECO:0000313" key="2">
    <source>
        <dbReference type="Proteomes" id="UP000185999"/>
    </source>
</evidence>
<dbReference type="InterPro" id="IPR036102">
    <property type="entry name" value="OsmC/Ohrsf"/>
</dbReference>
<dbReference type="PANTHER" id="PTHR34352">
    <property type="entry name" value="PROTEIN YHFA"/>
    <property type="match status" value="1"/>
</dbReference>